<keyword evidence="2" id="KW-1185">Reference proteome</keyword>
<dbReference type="KEGG" id="mlil:QLS71_011615"/>
<evidence type="ECO:0008006" key="3">
    <source>
        <dbReference type="Google" id="ProtNLM"/>
    </source>
</evidence>
<reference evidence="1" key="1">
    <citation type="submission" date="2024-04" db="EMBL/GenBank/DDBJ databases">
        <title>Mariniflexile litorale, isolated from the shallow sediments of the Sea of Japan.</title>
        <authorList>
            <person name="Romanenko L."/>
            <person name="Isaeva M."/>
        </authorList>
    </citation>
    <scope>NUCLEOTIDE SEQUENCE [LARGE SCALE GENOMIC DNA]</scope>
    <source>
        <strain evidence="1">KMM 9835</strain>
    </source>
</reference>
<sequence>MKNIVYLTFLLLFFSCGKDKIVNLPEITHSDISKINDVSAAYLFYNETEADSVELNRKNLISTTNWLINIDKRLTLKQVIPHIQFLQEKKENSSHKNKTAKNYLSCSDTSKKSLGFIEFTDVVYHKESFHEYIAANSNIDFSNKMKIDFNSAEEIYAEFPLFDLSALVLNTSNFIKNIKIALANEANPVEIILSFNQNLTFQEYVSFKSLLTTFSLKNVTISNNEFIFN</sequence>
<protein>
    <recommendedName>
        <fullName evidence="3">Lipoprotein</fullName>
    </recommendedName>
</protein>
<evidence type="ECO:0000313" key="1">
    <source>
        <dbReference type="EMBL" id="XBL12975.1"/>
    </source>
</evidence>
<dbReference type="EMBL" id="CP155618">
    <property type="protein sequence ID" value="XBL12975.1"/>
    <property type="molecule type" value="Genomic_DNA"/>
</dbReference>
<dbReference type="AlphaFoldDB" id="A0AAU7EBI9"/>
<proteinExistence type="predicted"/>
<organism evidence="1 2">
    <name type="scientific">Mariniflexile litorale</name>
    <dbReference type="NCBI Taxonomy" id="3045158"/>
    <lineage>
        <taxon>Bacteria</taxon>
        <taxon>Pseudomonadati</taxon>
        <taxon>Bacteroidota</taxon>
        <taxon>Flavobacteriia</taxon>
        <taxon>Flavobacteriales</taxon>
        <taxon>Flavobacteriaceae</taxon>
        <taxon>Mariniflexile</taxon>
    </lineage>
</organism>
<dbReference type="PROSITE" id="PS51257">
    <property type="entry name" value="PROKAR_LIPOPROTEIN"/>
    <property type="match status" value="1"/>
</dbReference>
<evidence type="ECO:0000313" key="2">
    <source>
        <dbReference type="Proteomes" id="UP001224325"/>
    </source>
</evidence>
<gene>
    <name evidence="1" type="ORF">QLS71_011615</name>
</gene>
<dbReference type="RefSeq" id="WP_308993423.1">
    <property type="nucleotide sequence ID" value="NZ_CP155618.1"/>
</dbReference>
<dbReference type="Proteomes" id="UP001224325">
    <property type="component" value="Chromosome"/>
</dbReference>
<accession>A0AAU7EBI9</accession>
<name>A0AAU7EBI9_9FLAO</name>